<sequence>MSKKNIHVVPSGNAWAVRTEGNKRVTVTAPTQAAATEAARQIAIQRQGEVFIHRPNGQIRDRNSYGNDPESSQG</sequence>
<evidence type="ECO:0000256" key="1">
    <source>
        <dbReference type="SAM" id="MobiDB-lite"/>
    </source>
</evidence>
<dbReference type="EMBL" id="MTSE01000039">
    <property type="protein sequence ID" value="OUJ69080.1"/>
    <property type="molecule type" value="Genomic_DNA"/>
</dbReference>
<dbReference type="Proteomes" id="UP000194873">
    <property type="component" value="Unassembled WGS sequence"/>
</dbReference>
<evidence type="ECO:0000313" key="3">
    <source>
        <dbReference type="Proteomes" id="UP000194873"/>
    </source>
</evidence>
<evidence type="ECO:0008006" key="4">
    <source>
        <dbReference type="Google" id="ProtNLM"/>
    </source>
</evidence>
<feature type="region of interest" description="Disordered" evidence="1">
    <location>
        <begin position="54"/>
        <end position="74"/>
    </location>
</feature>
<gene>
    <name evidence="2" type="ORF">BXP70_27050</name>
</gene>
<reference evidence="2 3" key="1">
    <citation type="submission" date="2017-01" db="EMBL/GenBank/DDBJ databases">
        <title>A new Hymenobacter.</title>
        <authorList>
            <person name="Liang Y."/>
            <person name="Feng F."/>
        </authorList>
    </citation>
    <scope>NUCLEOTIDE SEQUENCE [LARGE SCALE GENOMIC DNA]</scope>
    <source>
        <strain evidence="2">MIMBbqt21</strain>
    </source>
</reference>
<dbReference type="Pfam" id="PF09954">
    <property type="entry name" value="DUF2188"/>
    <property type="match status" value="1"/>
</dbReference>
<dbReference type="AlphaFoldDB" id="A0A243W675"/>
<keyword evidence="3" id="KW-1185">Reference proteome</keyword>
<feature type="compositionally biased region" description="Polar residues" evidence="1">
    <location>
        <begin position="64"/>
        <end position="74"/>
    </location>
</feature>
<evidence type="ECO:0000313" key="2">
    <source>
        <dbReference type="EMBL" id="OUJ69080.1"/>
    </source>
</evidence>
<dbReference type="InterPro" id="IPR018691">
    <property type="entry name" value="DUF2188"/>
</dbReference>
<protein>
    <recommendedName>
        <fullName evidence="4">DUF2188 domain-containing protein</fullName>
    </recommendedName>
</protein>
<proteinExistence type="predicted"/>
<accession>A0A243W675</accession>
<organism evidence="2 3">
    <name type="scientific">Hymenobacter crusticola</name>
    <dbReference type="NCBI Taxonomy" id="1770526"/>
    <lineage>
        <taxon>Bacteria</taxon>
        <taxon>Pseudomonadati</taxon>
        <taxon>Bacteroidota</taxon>
        <taxon>Cytophagia</taxon>
        <taxon>Cytophagales</taxon>
        <taxon>Hymenobacteraceae</taxon>
        <taxon>Hymenobacter</taxon>
    </lineage>
</organism>
<name>A0A243W675_9BACT</name>
<comment type="caution">
    <text evidence="2">The sequence shown here is derived from an EMBL/GenBank/DDBJ whole genome shotgun (WGS) entry which is preliminary data.</text>
</comment>